<dbReference type="HOGENOM" id="CLU_002517_0_0_1"/>
<gene>
    <name evidence="2" type="ORF">PVAR5_3867</name>
</gene>
<name>V5G2Y2_BYSSN</name>
<feature type="compositionally biased region" description="Polar residues" evidence="1">
    <location>
        <begin position="255"/>
        <end position="269"/>
    </location>
</feature>
<feature type="compositionally biased region" description="Basic and acidic residues" evidence="1">
    <location>
        <begin position="460"/>
        <end position="474"/>
    </location>
</feature>
<dbReference type="Proteomes" id="UP000018001">
    <property type="component" value="Unassembled WGS sequence"/>
</dbReference>
<feature type="compositionally biased region" description="Low complexity" evidence="1">
    <location>
        <begin position="363"/>
        <end position="373"/>
    </location>
</feature>
<feature type="compositionally biased region" description="Basic and acidic residues" evidence="1">
    <location>
        <begin position="814"/>
        <end position="825"/>
    </location>
</feature>
<feature type="compositionally biased region" description="Basic and acidic residues" evidence="1">
    <location>
        <begin position="76"/>
        <end position="97"/>
    </location>
</feature>
<dbReference type="OrthoDB" id="5416983at2759"/>
<proteinExistence type="predicted"/>
<keyword evidence="3" id="KW-1185">Reference proteome</keyword>
<feature type="compositionally biased region" description="Pro residues" evidence="1">
    <location>
        <begin position="732"/>
        <end position="743"/>
    </location>
</feature>
<sequence length="1375" mass="147037">MTRDTTTTLPSLPVISEEHSSNDDDPDLGEPADSSIVMAEQSSHDVVTQTRSGGEPSPSDVPASNSDKNTAGGDVGEIKDTATTEHNEKHTNVEYDSRSGAAETGPGADDGGNASGRSTADFTKDGPGPVESRALELNGVASGSERGEDTGSQGGSESDTSRTDGRHHTRTGSVKKPTSFKPVSFAKFSVPKTPGSVLTSKIVSEKASLASPSPSTTPQSTSRPRLVAKTTSSLRDSSRTPGAGAGGASGPDPNQVWNKNKPAQPTPTRHLTDEELKQQYGIHMTSRIQEDGGGTEAKWADIDDDEDDWAPETIEWNDGTKITLTAHAESSTTTSQELKDQKDPQDAAAPAVEPSPIVEKTTKSVTTKSTTSVGPNATVLRLGANAERQAKNAMAASKGANEKSSLMSKSPAPVPAKSPWAPLPPMEKILPVMPPVQPQSSSRFMRRESYTQEVANGPLHAKEIAADDFNRSWREGQSNLPRELYNSHSGRYEPVSDTRRGSQRNDQASRAPSLLQRPSHHEQTGPAEPSAAFQTHRASAQESGPWSRRRTSSNVSGGSGSFGRRMSLGRPDAVPKLGDARRGSQVNGALERSVSPNEISRRGVSPGQQGAGPWRARTPTNMSYAPPGAAVAPQPADLSAQEQAAAAPQVPQEDPVAVQQRIMKEKTMEARQRRKEQEEREEAERRERIRLKLEALGPPPSEKEKPKSQDASSTAKSPAKEAAPATAAPITHSPPKPPVPEPTGEPKQYGMMKVHHPDTVKKLVAASDRTPDKPVPASHGRRLPSPAREPKADMSKSNGLRQPHDISPAQPVGAHRDTLPDEKGPQWRSSLSPWVAGPKIGGHPSSDPNPWKPLSSDKTLGNGAFDRNLPGFTGRDLPLRGHLALNNEQSSIRSPPTNDERMGAPQPFSGSPRIAQDSTPISPLPESVKPIARPGPIAPPSSQPAQRHHELPRAGETAAWNNFHNIATKREAEESERFHRELASMRDDGSSSIAVSFNETWRQVRTGDHAGSRQVVGVTRTAETGASVAPLHAFDPAVGSLPFPENHSRPFSSSAGRGSRFFPHQPEQHKPPVVQDRGLSRSPSPPPPEEISSHPVYTGNTDRPLVHLPTPKPVVKLPPKPTGPQRPPTFASMVASAPPVRVVPQPIASTTSWQDRFNGLFGKKPATEKKQVLAVASATKEPLDVQSQPTPAAVSLPQYVESDILRDAGKVTSKEVEEEEAIFEDREAGSLPVVRVPNMAPAAAWRAALPPPSSKLRSKYLKPMQVHSVEPYNFGLHDKDRSGNIHVIIHFPGNDSTKSVTLPRKAGNHGQRQRGGASGFKSRKNAKNSSEGSSSHGHNRNFKKTNASSGNTAGSSPRAPFGNSSWSSPAFGVAH</sequence>
<organism evidence="2 3">
    <name type="scientific">Byssochlamys spectabilis (strain No. 5 / NBRC 109023)</name>
    <name type="common">Paecilomyces variotii</name>
    <dbReference type="NCBI Taxonomy" id="1356009"/>
    <lineage>
        <taxon>Eukaryota</taxon>
        <taxon>Fungi</taxon>
        <taxon>Dikarya</taxon>
        <taxon>Ascomycota</taxon>
        <taxon>Pezizomycotina</taxon>
        <taxon>Eurotiomycetes</taxon>
        <taxon>Eurotiomycetidae</taxon>
        <taxon>Eurotiales</taxon>
        <taxon>Thermoascaceae</taxon>
        <taxon>Paecilomyces</taxon>
    </lineage>
</organism>
<feature type="compositionally biased region" description="Pro residues" evidence="1">
    <location>
        <begin position="1110"/>
        <end position="1126"/>
    </location>
</feature>
<feature type="compositionally biased region" description="Basic and acidic residues" evidence="1">
    <location>
        <begin position="971"/>
        <end position="989"/>
    </location>
</feature>
<evidence type="ECO:0000313" key="3">
    <source>
        <dbReference type="Proteomes" id="UP000018001"/>
    </source>
</evidence>
<feature type="compositionally biased region" description="Polar residues" evidence="1">
    <location>
        <begin position="1"/>
        <end position="10"/>
    </location>
</feature>
<evidence type="ECO:0000256" key="1">
    <source>
        <dbReference type="SAM" id="MobiDB-lite"/>
    </source>
</evidence>
<dbReference type="eggNOG" id="ENOG502RY1C">
    <property type="taxonomic scope" value="Eukaryota"/>
</dbReference>
<comment type="caution">
    <text evidence="2">The sequence shown here is derived from an EMBL/GenBank/DDBJ whole genome shotgun (WGS) entry which is preliminary data.</text>
</comment>
<feature type="compositionally biased region" description="Basic and acidic residues" evidence="1">
    <location>
        <begin position="662"/>
        <end position="693"/>
    </location>
</feature>
<feature type="compositionally biased region" description="Polar residues" evidence="1">
    <location>
        <begin position="40"/>
        <end position="52"/>
    </location>
</feature>
<feature type="compositionally biased region" description="Polar residues" evidence="1">
    <location>
        <begin position="320"/>
        <end position="336"/>
    </location>
</feature>
<reference evidence="3" key="1">
    <citation type="journal article" date="2014" name="Genome Announc.">
        <title>Draft genome sequence of the formaldehyde-resistant fungus Byssochlamys spectabilis No. 5 (anamorph Paecilomyces variotii No. 5) (NBRC109023).</title>
        <authorList>
            <person name="Oka T."/>
            <person name="Ekino K."/>
            <person name="Fukuda K."/>
            <person name="Nomura Y."/>
        </authorList>
    </citation>
    <scope>NUCLEOTIDE SEQUENCE [LARGE SCALE GENOMIC DNA]</scope>
    <source>
        <strain evidence="3">No. 5 / NBRC 109023</strain>
    </source>
</reference>
<protein>
    <submittedName>
        <fullName evidence="2">Uncharacterized protein</fullName>
    </submittedName>
</protein>
<dbReference type="InParanoid" id="V5G2Y2"/>
<dbReference type="EMBL" id="BAUL01000118">
    <property type="protein sequence ID" value="GAD95227.1"/>
    <property type="molecule type" value="Genomic_DNA"/>
</dbReference>
<feature type="compositionally biased region" description="Basic and acidic residues" evidence="1">
    <location>
        <begin position="490"/>
        <end position="500"/>
    </location>
</feature>
<accession>V5G2Y2</accession>
<feature type="region of interest" description="Disordered" evidence="1">
    <location>
        <begin position="971"/>
        <end position="990"/>
    </location>
</feature>
<feature type="compositionally biased region" description="Low complexity" evidence="1">
    <location>
        <begin position="552"/>
        <end position="570"/>
    </location>
</feature>
<feature type="region of interest" description="Disordered" evidence="1">
    <location>
        <begin position="1045"/>
        <end position="1126"/>
    </location>
</feature>
<feature type="compositionally biased region" description="Polar residues" evidence="1">
    <location>
        <begin position="532"/>
        <end position="544"/>
    </location>
</feature>
<feature type="compositionally biased region" description="Pro residues" evidence="1">
    <location>
        <begin position="412"/>
        <end position="425"/>
    </location>
</feature>
<feature type="compositionally biased region" description="Low complexity" evidence="1">
    <location>
        <begin position="211"/>
        <end position="222"/>
    </location>
</feature>
<feature type="compositionally biased region" description="Low complexity" evidence="1">
    <location>
        <begin position="711"/>
        <end position="729"/>
    </location>
</feature>
<feature type="compositionally biased region" description="Polar residues" evidence="1">
    <location>
        <begin position="886"/>
        <end position="897"/>
    </location>
</feature>
<evidence type="ECO:0000313" key="2">
    <source>
        <dbReference type="EMBL" id="GAD95227.1"/>
    </source>
</evidence>
<feature type="compositionally biased region" description="Low complexity" evidence="1">
    <location>
        <begin position="1049"/>
        <end position="1063"/>
    </location>
</feature>
<feature type="region of interest" description="Disordered" evidence="1">
    <location>
        <begin position="1"/>
        <end position="958"/>
    </location>
</feature>
<feature type="region of interest" description="Disordered" evidence="1">
    <location>
        <begin position="1290"/>
        <end position="1375"/>
    </location>
</feature>
<feature type="compositionally biased region" description="Low complexity" evidence="1">
    <location>
        <begin position="625"/>
        <end position="660"/>
    </location>
</feature>
<feature type="compositionally biased region" description="Polar residues" evidence="1">
    <location>
        <begin position="1344"/>
        <end position="1355"/>
    </location>
</feature>